<dbReference type="EMBL" id="WMLF01000034">
    <property type="protein sequence ID" value="MBB1242751.1"/>
    <property type="molecule type" value="Genomic_DNA"/>
</dbReference>
<evidence type="ECO:0000313" key="10">
    <source>
        <dbReference type="EMBL" id="MBB1242751.1"/>
    </source>
</evidence>
<evidence type="ECO:0000256" key="4">
    <source>
        <dbReference type="ARBA" id="ARBA00022679"/>
    </source>
</evidence>
<proteinExistence type="inferred from homology"/>
<dbReference type="InterPro" id="IPR031322">
    <property type="entry name" value="Shikimate/glucono_kinase"/>
</dbReference>
<dbReference type="InterPro" id="IPR027417">
    <property type="entry name" value="P-loop_NTPase"/>
</dbReference>
<keyword evidence="6 9" id="KW-0418">Kinase</keyword>
<keyword evidence="5 9" id="KW-0547">Nucleotide-binding</keyword>
<keyword evidence="7 9" id="KW-0067">ATP-binding</keyword>
<evidence type="ECO:0000256" key="9">
    <source>
        <dbReference type="RuleBase" id="RU363066"/>
    </source>
</evidence>
<dbReference type="EC" id="2.7.1.12" evidence="3 9"/>
<dbReference type="Pfam" id="PF01202">
    <property type="entry name" value="SKI"/>
    <property type="match status" value="1"/>
</dbReference>
<reference evidence="11" key="1">
    <citation type="journal article" date="2020" name="Syst. Appl. Microbiol.">
        <title>Streptomyces alkaliterrae sp. nov., isolated from an alkaline soil, and emended descriptions of Streptomyces alkaliphilus, Streptomyces calidiresistens and Streptomyces durbertensis.</title>
        <authorList>
            <person name="Swiecimska M."/>
            <person name="Golinska P."/>
            <person name="Nouioui I."/>
            <person name="Wypij M."/>
            <person name="Rai M."/>
            <person name="Sangal V."/>
            <person name="Goodfellow M."/>
        </authorList>
    </citation>
    <scope>NUCLEOTIDE SEQUENCE [LARGE SCALE GENOMIC DNA]</scope>
    <source>
        <strain evidence="11">DSM 104538</strain>
    </source>
</reference>
<protein>
    <recommendedName>
        <fullName evidence="3 9">Gluconokinase</fullName>
        <ecNumber evidence="3 9">2.7.1.12</ecNumber>
    </recommendedName>
</protein>
<comment type="pathway">
    <text evidence="1">Carbohydrate acid metabolism.</text>
</comment>
<comment type="caution">
    <text evidence="10">The sequence shown here is derived from an EMBL/GenBank/DDBJ whole genome shotgun (WGS) entry which is preliminary data.</text>
</comment>
<evidence type="ECO:0000256" key="6">
    <source>
        <dbReference type="ARBA" id="ARBA00022777"/>
    </source>
</evidence>
<evidence type="ECO:0000256" key="8">
    <source>
        <dbReference type="ARBA" id="ARBA00048090"/>
    </source>
</evidence>
<dbReference type="PANTHER" id="PTHR43442:SF3">
    <property type="entry name" value="GLUCONOKINASE-RELATED"/>
    <property type="match status" value="1"/>
</dbReference>
<comment type="catalytic activity">
    <reaction evidence="8 9">
        <text>D-gluconate + ATP = 6-phospho-D-gluconate + ADP + H(+)</text>
        <dbReference type="Rhea" id="RHEA:19433"/>
        <dbReference type="ChEBI" id="CHEBI:15378"/>
        <dbReference type="ChEBI" id="CHEBI:18391"/>
        <dbReference type="ChEBI" id="CHEBI:30616"/>
        <dbReference type="ChEBI" id="CHEBI:58759"/>
        <dbReference type="ChEBI" id="CHEBI:456216"/>
        <dbReference type="EC" id="2.7.1.12"/>
    </reaction>
</comment>
<keyword evidence="11" id="KW-1185">Reference proteome</keyword>
<keyword evidence="4 9" id="KW-0808">Transferase</keyword>
<evidence type="ECO:0000256" key="2">
    <source>
        <dbReference type="ARBA" id="ARBA00008420"/>
    </source>
</evidence>
<evidence type="ECO:0000256" key="5">
    <source>
        <dbReference type="ARBA" id="ARBA00022741"/>
    </source>
</evidence>
<evidence type="ECO:0000256" key="1">
    <source>
        <dbReference type="ARBA" id="ARBA00004761"/>
    </source>
</evidence>
<dbReference type="NCBIfam" id="TIGR01313">
    <property type="entry name" value="therm_gnt_kin"/>
    <property type="match status" value="1"/>
</dbReference>
<dbReference type="RefSeq" id="WP_182854189.1">
    <property type="nucleotide sequence ID" value="NZ_WMLF01000034.1"/>
</dbReference>
<accession>A0ABR6EBP4</accession>
<sequence length="162" mass="16840">MGVTGTGKTTVGRLLAERLGVPFADADDLHPPANIAKMSRGTPLEDADRWPWLDAVGRWAAARGDTGVVVGCSALKRSYRDRLRAAAGRSPGGLFFLHLHGDPALLTARLTGRRGHFMPPALLASQLAVLEPLEPDEAGAELDVSAGPAVLAARAAAAVHPG</sequence>
<evidence type="ECO:0000256" key="3">
    <source>
        <dbReference type="ARBA" id="ARBA00012054"/>
    </source>
</evidence>
<evidence type="ECO:0000313" key="11">
    <source>
        <dbReference type="Proteomes" id="UP000766698"/>
    </source>
</evidence>
<name>A0ABR6EBP4_9ACTN</name>
<dbReference type="SUPFAM" id="SSF52540">
    <property type="entry name" value="P-loop containing nucleoside triphosphate hydrolases"/>
    <property type="match status" value="1"/>
</dbReference>
<dbReference type="Proteomes" id="UP000766698">
    <property type="component" value="Unassembled WGS sequence"/>
</dbReference>
<dbReference type="CDD" id="cd02021">
    <property type="entry name" value="GntK"/>
    <property type="match status" value="1"/>
</dbReference>
<gene>
    <name evidence="10" type="ORF">GL263_04060</name>
</gene>
<organism evidence="10 11">
    <name type="scientific">Streptomyces durbertensis</name>
    <dbReference type="NCBI Taxonomy" id="2448886"/>
    <lineage>
        <taxon>Bacteria</taxon>
        <taxon>Bacillati</taxon>
        <taxon>Actinomycetota</taxon>
        <taxon>Actinomycetes</taxon>
        <taxon>Kitasatosporales</taxon>
        <taxon>Streptomycetaceae</taxon>
        <taxon>Streptomyces</taxon>
    </lineage>
</organism>
<comment type="similarity">
    <text evidence="2 9">Belongs to the gluconokinase GntK/GntV family.</text>
</comment>
<evidence type="ECO:0000256" key="7">
    <source>
        <dbReference type="ARBA" id="ARBA00022840"/>
    </source>
</evidence>
<dbReference type="InterPro" id="IPR006001">
    <property type="entry name" value="Therm_gnt_kin"/>
</dbReference>
<dbReference type="Gene3D" id="3.40.50.300">
    <property type="entry name" value="P-loop containing nucleotide triphosphate hydrolases"/>
    <property type="match status" value="1"/>
</dbReference>
<dbReference type="PANTHER" id="PTHR43442">
    <property type="entry name" value="GLUCONOKINASE-RELATED"/>
    <property type="match status" value="1"/>
</dbReference>